<dbReference type="AlphaFoldDB" id="A0A099P916"/>
<evidence type="ECO:0000313" key="2">
    <source>
        <dbReference type="EMBL" id="KGK40782.1"/>
    </source>
</evidence>
<dbReference type="Gene3D" id="3.40.140.10">
    <property type="entry name" value="Cytidine Deaminase, domain 2"/>
    <property type="match status" value="1"/>
</dbReference>
<protein>
    <recommendedName>
        <fullName evidence="1">eIF3h C-terminal domain-containing protein</fullName>
    </recommendedName>
</protein>
<dbReference type="InterPro" id="IPR045810">
    <property type="entry name" value="eIF3h_C"/>
</dbReference>
<dbReference type="Proteomes" id="UP000029867">
    <property type="component" value="Unassembled WGS sequence"/>
</dbReference>
<comment type="caution">
    <text evidence="2">The sequence shown here is derived from an EMBL/GenBank/DDBJ whole genome shotgun (WGS) entry which is preliminary data.</text>
</comment>
<sequence length="344" mass="38517">MEAAHESQSAVTEQYTVKLNASVALKLASIGQQSPQGITTGPIYGFDGVEPNIISVTHTIAFPSSAQFGSSNNDDFFNLRTSNQKFQQEYLSKLKASNYTANLLGWFVISSGGKFISQSLADSLYQLQETFRSNKSEIPSLLVVYDPLKSVDGFLNLKCYKLSDAFLKTIQSDGKFIAKNLIENKLSYKNIIEPLALTIKSNHLTNLKIQEFNLDDASNELDNLSIGPSTYEYIKLTTDQLSDSVHQLNHNLGNLNYFQRNLSREIAKITKWEQKVKQDNEDKLKANPKAKLANTDWRKEFKLMPPSSKFDYLVASGSVNNICNNLQVTENIEYVKAVGIDKSI</sequence>
<dbReference type="eggNOG" id="KOG1560">
    <property type="taxonomic scope" value="Eukaryota"/>
</dbReference>
<dbReference type="VEuPathDB" id="FungiDB:C5L36_0A12875"/>
<dbReference type="EMBL" id="JQFK01000001">
    <property type="protein sequence ID" value="KGK40782.1"/>
    <property type="molecule type" value="Genomic_DNA"/>
</dbReference>
<feature type="domain" description="eIF3h C-terminal" evidence="1">
    <location>
        <begin position="152"/>
        <end position="328"/>
    </location>
</feature>
<organism evidence="2 3">
    <name type="scientific">Pichia kudriavzevii</name>
    <name type="common">Yeast</name>
    <name type="synonym">Issatchenkia orientalis</name>
    <dbReference type="NCBI Taxonomy" id="4909"/>
    <lineage>
        <taxon>Eukaryota</taxon>
        <taxon>Fungi</taxon>
        <taxon>Dikarya</taxon>
        <taxon>Ascomycota</taxon>
        <taxon>Saccharomycotina</taxon>
        <taxon>Pichiomycetes</taxon>
        <taxon>Pichiales</taxon>
        <taxon>Pichiaceae</taxon>
        <taxon>Pichia</taxon>
    </lineage>
</organism>
<dbReference type="Pfam" id="PF19445">
    <property type="entry name" value="eIF3h_C"/>
    <property type="match status" value="1"/>
</dbReference>
<name>A0A099P916_PICKU</name>
<dbReference type="HOGENOM" id="CLU_044094_1_0_1"/>
<evidence type="ECO:0000313" key="3">
    <source>
        <dbReference type="Proteomes" id="UP000029867"/>
    </source>
</evidence>
<evidence type="ECO:0000259" key="1">
    <source>
        <dbReference type="Pfam" id="PF19445"/>
    </source>
</evidence>
<gene>
    <name evidence="2" type="ORF">JL09_g254</name>
</gene>
<accession>A0A099P916</accession>
<reference evidence="3" key="1">
    <citation type="journal article" date="2014" name="Microb. Cell Fact.">
        <title>Exploiting Issatchenkia orientalis SD108 for succinic acid production.</title>
        <authorList>
            <person name="Xiao H."/>
            <person name="Shao Z."/>
            <person name="Jiang Y."/>
            <person name="Dole S."/>
            <person name="Zhao H."/>
        </authorList>
    </citation>
    <scope>NUCLEOTIDE SEQUENCE [LARGE SCALE GENOMIC DNA]</scope>
    <source>
        <strain evidence="3">SD108</strain>
    </source>
</reference>
<proteinExistence type="predicted"/>